<keyword evidence="4" id="KW-1185">Reference proteome</keyword>
<keyword evidence="2" id="KW-0472">Membrane</keyword>
<dbReference type="AlphaFoldDB" id="A0A934W1U1"/>
<feature type="transmembrane region" description="Helical" evidence="2">
    <location>
        <begin position="259"/>
        <end position="279"/>
    </location>
</feature>
<dbReference type="EMBL" id="JAEPES010000001">
    <property type="protein sequence ID" value="MBK4346141.1"/>
    <property type="molecule type" value="Genomic_DNA"/>
</dbReference>
<keyword evidence="2" id="KW-1133">Transmembrane helix</keyword>
<feature type="transmembrane region" description="Helical" evidence="2">
    <location>
        <begin position="228"/>
        <end position="247"/>
    </location>
</feature>
<evidence type="ECO:0000313" key="3">
    <source>
        <dbReference type="EMBL" id="MBK4346141.1"/>
    </source>
</evidence>
<dbReference type="Proteomes" id="UP000636458">
    <property type="component" value="Unassembled WGS sequence"/>
</dbReference>
<accession>A0A934W1U1</accession>
<feature type="transmembrane region" description="Helical" evidence="2">
    <location>
        <begin position="144"/>
        <end position="167"/>
    </location>
</feature>
<feature type="transmembrane region" description="Helical" evidence="2">
    <location>
        <begin position="6"/>
        <end position="24"/>
    </location>
</feature>
<protein>
    <submittedName>
        <fullName evidence="3">Uncharacterized protein</fullName>
    </submittedName>
</protein>
<dbReference type="RefSeq" id="WP_200554497.1">
    <property type="nucleotide sequence ID" value="NZ_JAEPES010000001.1"/>
</dbReference>
<sequence length="324" mass="35260">MTDTTTLLALFGLGLVGIAIGFAVTRLRDWQRRFELFAHQSELRVSDEVITAAVIRRLRRTENGSASGALVGLLLSALLFAIVHPADFQGFVWGAVLPLMLLGVTAGSMAASVSDELFSPDEHAPRVARAVSVTIRDYISPVRFWLVPALILTASLLAVMGLVLSSIGVIDPPRYFESSAVWVAALAVVLAIGGAIAARIVIRHKQAASDQLELAWSDALRADTLRNLWVFESEVGWLAVVFAGLGILRALDTPIEPQWARIVLQLSANLGIIALSRVFNYGGGRNYFRYRLWPILGDVGEIVDDSEEDDSEESDDARAAERRP</sequence>
<feature type="transmembrane region" description="Helical" evidence="2">
    <location>
        <begin position="179"/>
        <end position="202"/>
    </location>
</feature>
<keyword evidence="2" id="KW-0812">Transmembrane</keyword>
<feature type="transmembrane region" description="Helical" evidence="2">
    <location>
        <begin position="90"/>
        <end position="111"/>
    </location>
</feature>
<evidence type="ECO:0000256" key="1">
    <source>
        <dbReference type="SAM" id="MobiDB-lite"/>
    </source>
</evidence>
<reference evidence="3" key="1">
    <citation type="submission" date="2021-01" db="EMBL/GenBank/DDBJ databases">
        <title>Lacisediminihabitans sp. nov. strain G11-30, isolated from Antarctic Soil.</title>
        <authorList>
            <person name="Li J."/>
        </authorList>
    </citation>
    <scope>NUCLEOTIDE SEQUENCE</scope>
    <source>
        <strain evidence="3">G11-30</strain>
    </source>
</reference>
<feature type="transmembrane region" description="Helical" evidence="2">
    <location>
        <begin position="66"/>
        <end position="84"/>
    </location>
</feature>
<evidence type="ECO:0000313" key="4">
    <source>
        <dbReference type="Proteomes" id="UP000636458"/>
    </source>
</evidence>
<feature type="region of interest" description="Disordered" evidence="1">
    <location>
        <begin position="304"/>
        <end position="324"/>
    </location>
</feature>
<proteinExistence type="predicted"/>
<organism evidence="3 4">
    <name type="scientific">Lacisediminihabitans changchengi</name>
    <dbReference type="NCBI Taxonomy" id="2787634"/>
    <lineage>
        <taxon>Bacteria</taxon>
        <taxon>Bacillati</taxon>
        <taxon>Actinomycetota</taxon>
        <taxon>Actinomycetes</taxon>
        <taxon>Micrococcales</taxon>
        <taxon>Microbacteriaceae</taxon>
        <taxon>Lacisediminihabitans</taxon>
    </lineage>
</organism>
<gene>
    <name evidence="3" type="ORF">IV501_00705</name>
</gene>
<name>A0A934W1U1_9MICO</name>
<evidence type="ECO:0000256" key="2">
    <source>
        <dbReference type="SAM" id="Phobius"/>
    </source>
</evidence>
<feature type="compositionally biased region" description="Acidic residues" evidence="1">
    <location>
        <begin position="304"/>
        <end position="315"/>
    </location>
</feature>
<comment type="caution">
    <text evidence="3">The sequence shown here is derived from an EMBL/GenBank/DDBJ whole genome shotgun (WGS) entry which is preliminary data.</text>
</comment>